<reference evidence="10" key="1">
    <citation type="journal article" date="2020" name="Stud. Mycol.">
        <title>101 Dothideomycetes genomes: a test case for predicting lifestyles and emergence of pathogens.</title>
        <authorList>
            <person name="Haridas S."/>
            <person name="Albert R."/>
            <person name="Binder M."/>
            <person name="Bloem J."/>
            <person name="Labutti K."/>
            <person name="Salamov A."/>
            <person name="Andreopoulos B."/>
            <person name="Baker S."/>
            <person name="Barry K."/>
            <person name="Bills G."/>
            <person name="Bluhm B."/>
            <person name="Cannon C."/>
            <person name="Castanera R."/>
            <person name="Culley D."/>
            <person name="Daum C."/>
            <person name="Ezra D."/>
            <person name="Gonzalez J."/>
            <person name="Henrissat B."/>
            <person name="Kuo A."/>
            <person name="Liang C."/>
            <person name="Lipzen A."/>
            <person name="Lutzoni F."/>
            <person name="Magnuson J."/>
            <person name="Mondo S."/>
            <person name="Nolan M."/>
            <person name="Ohm R."/>
            <person name="Pangilinan J."/>
            <person name="Park H.-J."/>
            <person name="Ramirez L."/>
            <person name="Alfaro M."/>
            <person name="Sun H."/>
            <person name="Tritt A."/>
            <person name="Yoshinaga Y."/>
            <person name="Zwiers L.-H."/>
            <person name="Turgeon B."/>
            <person name="Goodwin S."/>
            <person name="Spatafora J."/>
            <person name="Crous P."/>
            <person name="Grigoriev I."/>
        </authorList>
    </citation>
    <scope>NUCLEOTIDE SEQUENCE</scope>
    <source>
        <strain evidence="10">CBS 125425</strain>
    </source>
</reference>
<evidence type="ECO:0000256" key="8">
    <source>
        <dbReference type="SAM" id="SignalP"/>
    </source>
</evidence>
<evidence type="ECO:0000256" key="4">
    <source>
        <dbReference type="ARBA" id="ARBA00022729"/>
    </source>
</evidence>
<dbReference type="PRINTS" id="PR00740">
    <property type="entry name" value="GLHYDRLASE27"/>
</dbReference>
<accession>A0A9P4V4D5</accession>
<dbReference type="Proteomes" id="UP000799444">
    <property type="component" value="Unassembled WGS sequence"/>
</dbReference>
<evidence type="ECO:0000256" key="7">
    <source>
        <dbReference type="RuleBase" id="RU361168"/>
    </source>
</evidence>
<dbReference type="FunFam" id="3.20.20.70:FF:000197">
    <property type="entry name" value="Alpha-galactosidase"/>
    <property type="match status" value="1"/>
</dbReference>
<dbReference type="EMBL" id="ML996115">
    <property type="protein sequence ID" value="KAF2737624.1"/>
    <property type="molecule type" value="Genomic_DNA"/>
</dbReference>
<evidence type="ECO:0000256" key="5">
    <source>
        <dbReference type="ARBA" id="ARBA00022801"/>
    </source>
</evidence>
<dbReference type="Gene3D" id="2.60.40.1180">
    <property type="entry name" value="Golgi alpha-mannosidase II"/>
    <property type="match status" value="1"/>
</dbReference>
<gene>
    <name evidence="10" type="ORF">EJ04DRAFT_487993</name>
</gene>
<dbReference type="Gene3D" id="2.60.120.260">
    <property type="entry name" value="Galactose-binding domain-like"/>
    <property type="match status" value="1"/>
</dbReference>
<dbReference type="SUPFAM" id="SSF51011">
    <property type="entry name" value="Glycosyl hydrolase domain"/>
    <property type="match status" value="1"/>
</dbReference>
<dbReference type="OrthoDB" id="5795902at2759"/>
<dbReference type="PANTHER" id="PTHR11452:SF75">
    <property type="entry name" value="ALPHA-GALACTOSIDASE MEL1"/>
    <property type="match status" value="1"/>
</dbReference>
<keyword evidence="6 7" id="KW-0326">Glycosidase</keyword>
<protein>
    <recommendedName>
        <fullName evidence="3 7">Alpha-galactosidase</fullName>
        <ecNumber evidence="3 7">3.2.1.22</ecNumber>
    </recommendedName>
    <alternativeName>
        <fullName evidence="7">Melibiase</fullName>
    </alternativeName>
</protein>
<keyword evidence="5 7" id="KW-0378">Hydrolase</keyword>
<keyword evidence="7" id="KW-1015">Disulfide bond</keyword>
<dbReference type="SUPFAM" id="SSF51445">
    <property type="entry name" value="(Trans)glycosidases"/>
    <property type="match status" value="1"/>
</dbReference>
<feature type="chain" id="PRO_5040465492" description="Alpha-galactosidase" evidence="8">
    <location>
        <begin position="18"/>
        <end position="546"/>
    </location>
</feature>
<comment type="catalytic activity">
    <reaction evidence="1 7">
        <text>Hydrolysis of terminal, non-reducing alpha-D-galactose residues in alpha-D-galactosides, including galactose oligosaccharides, galactomannans and galactolipids.</text>
        <dbReference type="EC" id="3.2.1.22"/>
    </reaction>
</comment>
<dbReference type="PANTHER" id="PTHR11452">
    <property type="entry name" value="ALPHA-GALACTOSIDASE/ALPHA-N-ACETYLGALACTOSAMINIDASE"/>
    <property type="match status" value="1"/>
</dbReference>
<organism evidence="10 11">
    <name type="scientific">Polyplosphaeria fusca</name>
    <dbReference type="NCBI Taxonomy" id="682080"/>
    <lineage>
        <taxon>Eukaryota</taxon>
        <taxon>Fungi</taxon>
        <taxon>Dikarya</taxon>
        <taxon>Ascomycota</taxon>
        <taxon>Pezizomycotina</taxon>
        <taxon>Dothideomycetes</taxon>
        <taxon>Pleosporomycetidae</taxon>
        <taxon>Pleosporales</taxon>
        <taxon>Tetraplosphaeriaceae</taxon>
        <taxon>Polyplosphaeria</taxon>
    </lineage>
</organism>
<feature type="domain" description="Alpha galactosidase C-terminal" evidence="9">
    <location>
        <begin position="317"/>
        <end position="389"/>
    </location>
</feature>
<dbReference type="AlphaFoldDB" id="A0A9P4V4D5"/>
<dbReference type="CDD" id="cd04081">
    <property type="entry name" value="CBM35_galactosidase-like"/>
    <property type="match status" value="1"/>
</dbReference>
<evidence type="ECO:0000256" key="3">
    <source>
        <dbReference type="ARBA" id="ARBA00012755"/>
    </source>
</evidence>
<comment type="similarity">
    <text evidence="2 7">Belongs to the glycosyl hydrolase 27 family.</text>
</comment>
<evidence type="ECO:0000256" key="2">
    <source>
        <dbReference type="ARBA" id="ARBA00009743"/>
    </source>
</evidence>
<dbReference type="Pfam" id="PF17801">
    <property type="entry name" value="Melibiase_C"/>
    <property type="match status" value="1"/>
</dbReference>
<keyword evidence="4 8" id="KW-0732">Signal</keyword>
<dbReference type="CDD" id="cd14792">
    <property type="entry name" value="GH27"/>
    <property type="match status" value="1"/>
</dbReference>
<evidence type="ECO:0000259" key="9">
    <source>
        <dbReference type="Pfam" id="PF17801"/>
    </source>
</evidence>
<dbReference type="Gene3D" id="3.20.20.70">
    <property type="entry name" value="Aldolase class I"/>
    <property type="match status" value="1"/>
</dbReference>
<evidence type="ECO:0000256" key="1">
    <source>
        <dbReference type="ARBA" id="ARBA00001255"/>
    </source>
</evidence>
<feature type="signal peptide" evidence="8">
    <location>
        <begin position="1"/>
        <end position="17"/>
    </location>
</feature>
<dbReference type="InterPro" id="IPR041233">
    <property type="entry name" value="Melibiase_C"/>
</dbReference>
<name>A0A9P4V4D5_9PLEO</name>
<dbReference type="InterPro" id="IPR013780">
    <property type="entry name" value="Glyco_hydro_b"/>
</dbReference>
<dbReference type="GO" id="GO:0004557">
    <property type="term" value="F:alpha-galactosidase activity"/>
    <property type="evidence" value="ECO:0007669"/>
    <property type="project" value="UniProtKB-EC"/>
</dbReference>
<dbReference type="InterPro" id="IPR013785">
    <property type="entry name" value="Aldolase_TIM"/>
</dbReference>
<dbReference type="EC" id="3.2.1.22" evidence="3 7"/>
<evidence type="ECO:0000256" key="6">
    <source>
        <dbReference type="ARBA" id="ARBA00023295"/>
    </source>
</evidence>
<comment type="caution">
    <text evidence="10">The sequence shown here is derived from an EMBL/GenBank/DDBJ whole genome shotgun (WGS) entry which is preliminary data.</text>
</comment>
<keyword evidence="11" id="KW-1185">Reference proteome</keyword>
<evidence type="ECO:0000313" key="11">
    <source>
        <dbReference type="Proteomes" id="UP000799444"/>
    </source>
</evidence>
<sequence>MYSTLLFLASFVAPIAAKNAKSLTPPMGWNSYNGYNCNITEQRIKTNAQGLIDLGLKQLGYDIVTPDCGWMTPNRDSQQRLQWDTKLFPSGGKGLGDFIHSLGLKFGLYSGAGYFQCGSQNLPASLGYEDVDAKAFSDWGGDTLKYDNCYSTSKTTMVDSDSAEAKSPARFQKMAASLDKVERAIQLFICQWGIGENVGDWASKMGNTWRMSNDIYNSWRNIWRISNQVIPYARVTAPGAFPDMDMLIIGLNALSAEEERFHFGMWAINKSPLIIGGILDSKFPKPSLETLSNKEVIAINQDSLSRQAQLVRRYTEEEWDIWLGELSGSRKILGIANWRNESRSVDVNLSTLNLTSANARDVWAAKDIGVVSGSQKVSLAAHEMKLWVLSNMTTATGLASSGYYDAASGKLGGSSRITTCSTGECLPTSKKVGNIGSGASVTVRSVNVKTAGKKLVGIDFCNYDYAFGTAWQWGTNTRNMTIAVNGDMAKRWAFPLSGGDWFETGRLMIELDGFKAGNENEMVFKAADNAYAPDLVGFEVFEGTSS</sequence>
<feature type="non-terminal residue" evidence="10">
    <location>
        <position position="1"/>
    </location>
</feature>
<dbReference type="InterPro" id="IPR002241">
    <property type="entry name" value="Glyco_hydro_27"/>
</dbReference>
<proteinExistence type="inferred from homology"/>
<dbReference type="Pfam" id="PF16499">
    <property type="entry name" value="Melibiase_2"/>
    <property type="match status" value="1"/>
</dbReference>
<dbReference type="GO" id="GO:0005975">
    <property type="term" value="P:carbohydrate metabolic process"/>
    <property type="evidence" value="ECO:0007669"/>
    <property type="project" value="InterPro"/>
</dbReference>
<dbReference type="InterPro" id="IPR017853">
    <property type="entry name" value="GH"/>
</dbReference>
<evidence type="ECO:0000313" key="10">
    <source>
        <dbReference type="EMBL" id="KAF2737624.1"/>
    </source>
</evidence>